<protein>
    <submittedName>
        <fullName evidence="2">Uncharacterized protein</fullName>
    </submittedName>
</protein>
<reference evidence="2" key="1">
    <citation type="journal article" date="2023" name="G3 (Bethesda)">
        <title>A reference genome for the long-term kleptoplast-retaining sea slug Elysia crispata morphotype clarki.</title>
        <authorList>
            <person name="Eastman K.E."/>
            <person name="Pendleton A.L."/>
            <person name="Shaikh M.A."/>
            <person name="Suttiyut T."/>
            <person name="Ogas R."/>
            <person name="Tomko P."/>
            <person name="Gavelis G."/>
            <person name="Widhalm J.R."/>
            <person name="Wisecaver J.H."/>
        </authorList>
    </citation>
    <scope>NUCLEOTIDE SEQUENCE</scope>
    <source>
        <strain evidence="2">ECLA1</strain>
    </source>
</reference>
<feature type="compositionally biased region" description="Acidic residues" evidence="1">
    <location>
        <begin position="70"/>
        <end position="80"/>
    </location>
</feature>
<sequence length="80" mass="8745">MLSIFLQAASSASLNSSTINDGDLVQDSDPDFQFGDSDIDSSDSEWSSNDKVAINILKRTSKHKPNTSDSETDFDFDLIP</sequence>
<proteinExistence type="predicted"/>
<dbReference type="AlphaFoldDB" id="A0AAE0ZFR8"/>
<accession>A0AAE0ZFR8</accession>
<evidence type="ECO:0000313" key="3">
    <source>
        <dbReference type="Proteomes" id="UP001283361"/>
    </source>
</evidence>
<keyword evidence="3" id="KW-1185">Reference proteome</keyword>
<dbReference type="EMBL" id="JAWDGP010004092">
    <property type="protein sequence ID" value="KAK3767951.1"/>
    <property type="molecule type" value="Genomic_DNA"/>
</dbReference>
<name>A0AAE0ZFR8_9GAST</name>
<organism evidence="2 3">
    <name type="scientific">Elysia crispata</name>
    <name type="common">lettuce slug</name>
    <dbReference type="NCBI Taxonomy" id="231223"/>
    <lineage>
        <taxon>Eukaryota</taxon>
        <taxon>Metazoa</taxon>
        <taxon>Spiralia</taxon>
        <taxon>Lophotrochozoa</taxon>
        <taxon>Mollusca</taxon>
        <taxon>Gastropoda</taxon>
        <taxon>Heterobranchia</taxon>
        <taxon>Euthyneura</taxon>
        <taxon>Panpulmonata</taxon>
        <taxon>Sacoglossa</taxon>
        <taxon>Placobranchoidea</taxon>
        <taxon>Plakobranchidae</taxon>
        <taxon>Elysia</taxon>
    </lineage>
</organism>
<gene>
    <name evidence="2" type="ORF">RRG08_049507</name>
</gene>
<comment type="caution">
    <text evidence="2">The sequence shown here is derived from an EMBL/GenBank/DDBJ whole genome shotgun (WGS) entry which is preliminary data.</text>
</comment>
<feature type="region of interest" description="Disordered" evidence="1">
    <location>
        <begin position="12"/>
        <end position="46"/>
    </location>
</feature>
<feature type="region of interest" description="Disordered" evidence="1">
    <location>
        <begin position="60"/>
        <end position="80"/>
    </location>
</feature>
<evidence type="ECO:0000313" key="2">
    <source>
        <dbReference type="EMBL" id="KAK3767951.1"/>
    </source>
</evidence>
<dbReference type="Proteomes" id="UP001283361">
    <property type="component" value="Unassembled WGS sequence"/>
</dbReference>
<evidence type="ECO:0000256" key="1">
    <source>
        <dbReference type="SAM" id="MobiDB-lite"/>
    </source>
</evidence>